<gene>
    <name evidence="2" type="ORF">GSLYS_00008028001</name>
</gene>
<keyword evidence="1" id="KW-0812">Transmembrane</keyword>
<dbReference type="AlphaFoldDB" id="A0AAV2HKX7"/>
<dbReference type="EMBL" id="CAXITT010000160">
    <property type="protein sequence ID" value="CAL1534068.1"/>
    <property type="molecule type" value="Genomic_DNA"/>
</dbReference>
<dbReference type="Proteomes" id="UP001497497">
    <property type="component" value="Unassembled WGS sequence"/>
</dbReference>
<feature type="transmembrane region" description="Helical" evidence="1">
    <location>
        <begin position="365"/>
        <end position="389"/>
    </location>
</feature>
<evidence type="ECO:0008006" key="4">
    <source>
        <dbReference type="Google" id="ProtNLM"/>
    </source>
</evidence>
<proteinExistence type="predicted"/>
<evidence type="ECO:0000313" key="3">
    <source>
        <dbReference type="Proteomes" id="UP001497497"/>
    </source>
</evidence>
<reference evidence="2 3" key="1">
    <citation type="submission" date="2024-04" db="EMBL/GenBank/DDBJ databases">
        <authorList>
            <consortium name="Genoscope - CEA"/>
            <person name="William W."/>
        </authorList>
    </citation>
    <scope>NUCLEOTIDE SEQUENCE [LARGE SCALE GENOMIC DNA]</scope>
</reference>
<comment type="caution">
    <text evidence="2">The sequence shown here is derived from an EMBL/GenBank/DDBJ whole genome shotgun (WGS) entry which is preliminary data.</text>
</comment>
<evidence type="ECO:0000313" key="2">
    <source>
        <dbReference type="EMBL" id="CAL1534068.1"/>
    </source>
</evidence>
<sequence>EYELKQGHIIYTQEQDLTTLYYKTTCTLVVSAAILGPGSHMFRVVMFPNITSIITEEMKRASNYTSPINLVYPRAHLGADCEVKGYIEENKQSNCTCSDLSNSFFPTQINWLTHDSTILKQGTLVFTAKRKESFQCIISNHLNWTDKVDFTPNISYPPDTLTVNINERVFDLCNDTNIVISGTCFVSESNPEPSIVINIINSLMDITTSKHEREYVFNKSVTNAGIYNISCLANSKEFLKNLSSITTVTIKGPSGIPNIFKAENEENKSESTNLLKISKGDTITCESKGGYPILKNISLTCGPEKTLATNQDQVSMALNISNVTSGKCECIVWQESKCLKNTSYVPFQFVVSEIQPGTAEDFEKIYLGVGVAAGCLFVFIVLIFLISNLHQAYLKKNSR</sequence>
<evidence type="ECO:0000256" key="1">
    <source>
        <dbReference type="SAM" id="Phobius"/>
    </source>
</evidence>
<keyword evidence="3" id="KW-1185">Reference proteome</keyword>
<protein>
    <recommendedName>
        <fullName evidence="4">Ig-like domain-containing protein</fullName>
    </recommendedName>
</protein>
<name>A0AAV2HKX7_LYMST</name>
<accession>A0AAV2HKX7</accession>
<keyword evidence="1" id="KW-1133">Transmembrane helix</keyword>
<organism evidence="2 3">
    <name type="scientific">Lymnaea stagnalis</name>
    <name type="common">Great pond snail</name>
    <name type="synonym">Helix stagnalis</name>
    <dbReference type="NCBI Taxonomy" id="6523"/>
    <lineage>
        <taxon>Eukaryota</taxon>
        <taxon>Metazoa</taxon>
        <taxon>Spiralia</taxon>
        <taxon>Lophotrochozoa</taxon>
        <taxon>Mollusca</taxon>
        <taxon>Gastropoda</taxon>
        <taxon>Heterobranchia</taxon>
        <taxon>Euthyneura</taxon>
        <taxon>Panpulmonata</taxon>
        <taxon>Hygrophila</taxon>
        <taxon>Lymnaeoidea</taxon>
        <taxon>Lymnaeidae</taxon>
        <taxon>Lymnaea</taxon>
    </lineage>
</organism>
<feature type="non-terminal residue" evidence="2">
    <location>
        <position position="1"/>
    </location>
</feature>
<keyword evidence="1" id="KW-0472">Membrane</keyword>